<dbReference type="PANTHER" id="PTHR24320:SF148">
    <property type="entry name" value="NAD(P)-BINDING ROSSMANN-FOLD SUPERFAMILY PROTEIN"/>
    <property type="match status" value="1"/>
</dbReference>
<proteinExistence type="inferred from homology"/>
<dbReference type="GeneID" id="19014387"/>
<dbReference type="OrthoDB" id="191139at2759"/>
<reference evidence="4 5" key="1">
    <citation type="submission" date="2011-10" db="EMBL/GenBank/DDBJ databases">
        <authorList>
            <person name="Genoscope - CEA"/>
        </authorList>
    </citation>
    <scope>NUCLEOTIDE SEQUENCE [LARGE SCALE GENOMIC DNA]</scope>
    <source>
        <strain evidence="4 5">RCC 1105</strain>
    </source>
</reference>
<dbReference type="eggNOG" id="KOG1208">
    <property type="taxonomic scope" value="Eukaryota"/>
</dbReference>
<keyword evidence="2" id="KW-0560">Oxidoreductase</keyword>
<dbReference type="STRING" id="41875.K8F841"/>
<evidence type="ECO:0000313" key="5">
    <source>
        <dbReference type="Proteomes" id="UP000198341"/>
    </source>
</evidence>
<dbReference type="Proteomes" id="UP000198341">
    <property type="component" value="Chromosome 8"/>
</dbReference>
<dbReference type="InterPro" id="IPR036291">
    <property type="entry name" value="NAD(P)-bd_dom_sf"/>
</dbReference>
<organism evidence="4 5">
    <name type="scientific">Bathycoccus prasinos</name>
    <dbReference type="NCBI Taxonomy" id="41875"/>
    <lineage>
        <taxon>Eukaryota</taxon>
        <taxon>Viridiplantae</taxon>
        <taxon>Chlorophyta</taxon>
        <taxon>Mamiellophyceae</taxon>
        <taxon>Mamiellales</taxon>
        <taxon>Bathycoccaceae</taxon>
        <taxon>Bathycoccus</taxon>
    </lineage>
</organism>
<evidence type="ECO:0000313" key="4">
    <source>
        <dbReference type="EMBL" id="CCO17773.1"/>
    </source>
</evidence>
<sequence>MTAFTANSFAVSGGRNSCRSFRTASFRKKHTFPSSSSSSSSSSASPFATRASAKTSDDDDTAKMSPPTRRETVLLAAIVGLTTAVATTPSHNSSFASEEGRKQTILITGGNSGIGKTASEQLAKLGHRVILHARTPAKAEKAKKEILFTQPDADVVTMESNCDLMDLKEVRGYCQEVLEYLTSSKSGDGGEENGSNVKKLDSLILNAGIMAAPYELSKQNHESHFQVNHLAHFLMYENLKPALFANESASKGPARVISVSSLLAMIGELSLDVNDLDFKNRKYDKWYAYGQSKACNILFADDLAKENSISKLVANSFHPGIVTTDLVRYSFPDLIASKRDPERERWIRERARRIGIRDADEGCKTHVWLATEDAALEKSGEFFVDPGLVYPGATRKQLVESGDWFLVSGEEFLAPQLQFPERLFDGWRNDETRVKLRERSQNMVNDFLL</sequence>
<evidence type="ECO:0000256" key="1">
    <source>
        <dbReference type="ARBA" id="ARBA00006484"/>
    </source>
</evidence>
<dbReference type="RefSeq" id="XP_007511652.1">
    <property type="nucleotide sequence ID" value="XM_007511590.1"/>
</dbReference>
<dbReference type="KEGG" id="bpg:Bathy08g04080"/>
<feature type="region of interest" description="Disordered" evidence="3">
    <location>
        <begin position="28"/>
        <end position="69"/>
    </location>
</feature>
<name>K8F841_9CHLO</name>
<dbReference type="InterPro" id="IPR002347">
    <property type="entry name" value="SDR_fam"/>
</dbReference>
<accession>K8F841</accession>
<protein>
    <submittedName>
        <fullName evidence="4">Short-chain dehydrogenase/reductase SDR</fullName>
    </submittedName>
</protein>
<dbReference type="EMBL" id="FO082271">
    <property type="protein sequence ID" value="CCO17773.1"/>
    <property type="molecule type" value="Genomic_DNA"/>
</dbReference>
<dbReference type="PANTHER" id="PTHR24320">
    <property type="entry name" value="RETINOL DEHYDROGENASE"/>
    <property type="match status" value="1"/>
</dbReference>
<dbReference type="Pfam" id="PF00106">
    <property type="entry name" value="adh_short"/>
    <property type="match status" value="1"/>
</dbReference>
<evidence type="ECO:0000256" key="3">
    <source>
        <dbReference type="SAM" id="MobiDB-lite"/>
    </source>
</evidence>
<dbReference type="PRINTS" id="PR00081">
    <property type="entry name" value="GDHRDH"/>
</dbReference>
<dbReference type="AlphaFoldDB" id="K8F841"/>
<gene>
    <name evidence="4" type="ORF">Bathy08g04080</name>
</gene>
<comment type="similarity">
    <text evidence="1">Belongs to the short-chain dehydrogenases/reductases (SDR) family.</text>
</comment>
<feature type="compositionally biased region" description="Low complexity" evidence="3">
    <location>
        <begin position="34"/>
        <end position="54"/>
    </location>
</feature>
<dbReference type="SUPFAM" id="SSF51735">
    <property type="entry name" value="NAD(P)-binding Rossmann-fold domains"/>
    <property type="match status" value="1"/>
</dbReference>
<keyword evidence="5" id="KW-1185">Reference proteome</keyword>
<dbReference type="GO" id="GO:0016491">
    <property type="term" value="F:oxidoreductase activity"/>
    <property type="evidence" value="ECO:0007669"/>
    <property type="project" value="UniProtKB-KW"/>
</dbReference>
<dbReference type="Gene3D" id="3.40.50.720">
    <property type="entry name" value="NAD(P)-binding Rossmann-like Domain"/>
    <property type="match status" value="1"/>
</dbReference>
<evidence type="ECO:0000256" key="2">
    <source>
        <dbReference type="ARBA" id="ARBA00023002"/>
    </source>
</evidence>